<sequence length="701" mass="77906">MFVPHRLQRFCLRLCGGILSTTALLSLSGAPVEFTFRVDATAENPFARDIWATVTTPADHVLRLPAFYVGDNQWSVRTRAALKGNYEFQNVSEQRGGLPTTLAAELKGRDRFRVRDIDTLGGPVRIDPRSGTQFIDGRGDYFQPLGGNLPWASGSAPASYYPAAFGDFATVGFNWTRVWMCHWGQLNLDWVEPANGPQPALGTLDLGVARRLDGIMEAAETHGVRIQLVLQHHGQYTTFNNTNWAENPWNSALGGFLDSPTDFFTNDQARELTRQKYRYIAARWGYSSAIMAWELFNEVMWTNARRGDAADNAAVAAWHEEMARVLRRYDVHGHLVTTSDDDLHHAMWTTMDYYQPHLYANDMVLGVQHHDLAAAAINRPVFYGEVGDDNMADLTSEQRTTGFIHPLLAWSGLFGETTQPAQIWYVETLRQQGRWAELQSLGRFVNASGLRRAPLPRVSYPTVLGDLDSSLKLTGGLYWHRGPAPELEVPTDGHIPASMVTFPRILTNAAERHPYPSRATFHVDYPAASVARLHLRGMSNRGGSLRITVDDRVAVDEPWPAAAEGRPTPTNQTFSFPVGYGRHTVVVENPVGADWIDLVDLDLGIPVPALTAVARHGADRVVLWVRHRDNLLSPASDNDLTPATGRIVIDDVPAGEWLVSWWDVAGSRSTHSSTVRHRGGQLTLATPPITRHAAAWLERVP</sequence>
<dbReference type="PANTHER" id="PTHR31451:SF39">
    <property type="entry name" value="MANNAN ENDO-1,4-BETA-MANNOSIDASE 1"/>
    <property type="match status" value="1"/>
</dbReference>
<dbReference type="InterPro" id="IPR013783">
    <property type="entry name" value="Ig-like_fold"/>
</dbReference>
<dbReference type="InterPro" id="IPR017853">
    <property type="entry name" value="GH"/>
</dbReference>
<dbReference type="InterPro" id="IPR045053">
    <property type="entry name" value="MAN-like"/>
</dbReference>
<dbReference type="RefSeq" id="WP_330931703.1">
    <property type="nucleotide sequence ID" value="NZ_CP119075.1"/>
</dbReference>
<evidence type="ECO:0000313" key="2">
    <source>
        <dbReference type="EMBL" id="WED63029.1"/>
    </source>
</evidence>
<accession>A0AAE9ZU18</accession>
<feature type="domain" description="DUF5060" evidence="1">
    <location>
        <begin position="31"/>
        <end position="90"/>
    </location>
</feature>
<dbReference type="Gene3D" id="3.20.20.80">
    <property type="entry name" value="Glycosidases"/>
    <property type="match status" value="1"/>
</dbReference>
<dbReference type="SUPFAM" id="SSF51445">
    <property type="entry name" value="(Trans)glycosidases"/>
    <property type="match status" value="1"/>
</dbReference>
<name>A0AAE9ZU18_9BACT</name>
<gene>
    <name evidence="2" type="ORF">PXH66_11860</name>
</gene>
<dbReference type="Proteomes" id="UP001218638">
    <property type="component" value="Chromosome"/>
</dbReference>
<dbReference type="AlphaFoldDB" id="A0AAE9ZU18"/>
<dbReference type="PANTHER" id="PTHR31451">
    <property type="match status" value="1"/>
</dbReference>
<dbReference type="GO" id="GO:0005576">
    <property type="term" value="C:extracellular region"/>
    <property type="evidence" value="ECO:0007669"/>
    <property type="project" value="UniProtKB-SubCell"/>
</dbReference>
<keyword evidence="3" id="KW-1185">Reference proteome</keyword>
<evidence type="ECO:0000313" key="3">
    <source>
        <dbReference type="Proteomes" id="UP001218638"/>
    </source>
</evidence>
<dbReference type="InterPro" id="IPR032260">
    <property type="entry name" value="DUF5060"/>
</dbReference>
<dbReference type="GO" id="GO:0016985">
    <property type="term" value="F:mannan endo-1,4-beta-mannosidase activity"/>
    <property type="evidence" value="ECO:0007669"/>
    <property type="project" value="TreeGrafter"/>
</dbReference>
<proteinExistence type="predicted"/>
<evidence type="ECO:0000259" key="1">
    <source>
        <dbReference type="Pfam" id="PF16586"/>
    </source>
</evidence>
<protein>
    <submittedName>
        <fullName evidence="2">DUF5060 domain-containing protein</fullName>
    </submittedName>
</protein>
<dbReference type="Pfam" id="PF16586">
    <property type="entry name" value="DUF5060"/>
    <property type="match status" value="1"/>
</dbReference>
<reference evidence="2" key="1">
    <citation type="submission" date="2023-03" db="EMBL/GenBank/DDBJ databases">
        <title>Lomoglobus Profundus gen. nov., sp. nov., a novel member of the phylum Verrucomicrobia, isolated from deep-marine sediment of South China Sea.</title>
        <authorList>
            <person name="Ahmad T."/>
            <person name="Ishaq S.E."/>
            <person name="Wang F."/>
        </authorList>
    </citation>
    <scope>NUCLEOTIDE SEQUENCE</scope>
    <source>
        <strain evidence="2">LMO-M01</strain>
    </source>
</reference>
<dbReference type="KEGG" id="slom:PXH66_11860"/>
<dbReference type="EMBL" id="CP119075">
    <property type="protein sequence ID" value="WED63029.1"/>
    <property type="molecule type" value="Genomic_DNA"/>
</dbReference>
<organism evidence="2 3">
    <name type="scientific">Synoicihabitans lomoniglobus</name>
    <dbReference type="NCBI Taxonomy" id="2909285"/>
    <lineage>
        <taxon>Bacteria</taxon>
        <taxon>Pseudomonadati</taxon>
        <taxon>Verrucomicrobiota</taxon>
        <taxon>Opitutia</taxon>
        <taxon>Opitutales</taxon>
        <taxon>Opitutaceae</taxon>
        <taxon>Synoicihabitans</taxon>
    </lineage>
</organism>
<dbReference type="Gene3D" id="2.60.40.10">
    <property type="entry name" value="Immunoglobulins"/>
    <property type="match status" value="1"/>
</dbReference>